<dbReference type="EMBL" id="UIVT01000001">
    <property type="protein sequence ID" value="SVP89257.1"/>
    <property type="molecule type" value="Genomic_DNA"/>
</dbReference>
<proteinExistence type="predicted"/>
<reference evidence="2" key="1">
    <citation type="submission" date="2018-07" db="EMBL/GenBank/DDBJ databases">
        <authorList>
            <person name="Quirk P.G."/>
            <person name="Krulwich T.A."/>
        </authorList>
    </citation>
    <scope>NUCLEOTIDE SEQUENCE</scope>
    <source>
        <strain evidence="2">Anand</strain>
    </source>
</reference>
<evidence type="ECO:0000256" key="1">
    <source>
        <dbReference type="SAM" id="MobiDB-lite"/>
    </source>
</evidence>
<sequence>MTLLNLSNVVDQLGVSVSSLIARRNVLSFSINQLELLKDTCKKISRIDSFDSNYPKNQILTDFLRNGSRVLEESITLRTNIFSNNHLPLFNRKISNSENFRHQHNPIELVVNQLPQNSISDFNKFDHVLNDTLISFITILGNSGLFLNSLEFLRSILSEIRIDSSNYSGLVCTVGIINKCDLFRYKDFLDFTGRIFSKFTRNYKILNYINDLDITLLLFHKISMLYMSQALLPNNTISSQDEIELLHLLGTSLDKVLEISNYRDGRSSSVSMKSINNLIQSVFLLYNYDKMLVCKLSLDKLYKINRILSVNSDSHYATSDFDSPEQKTESGSTSSTTSIQIKNTSDLHLKVKTVLDNIYIAKHSYQEVENILKNKKILNEIRIGSSLYFVDLLIN</sequence>
<evidence type="ECO:0000313" key="2">
    <source>
        <dbReference type="EMBL" id="SVP89257.1"/>
    </source>
</evidence>
<organism evidence="2">
    <name type="scientific">Theileria annulata</name>
    <dbReference type="NCBI Taxonomy" id="5874"/>
    <lineage>
        <taxon>Eukaryota</taxon>
        <taxon>Sar</taxon>
        <taxon>Alveolata</taxon>
        <taxon>Apicomplexa</taxon>
        <taxon>Aconoidasida</taxon>
        <taxon>Piroplasmida</taxon>
        <taxon>Theileriidae</taxon>
        <taxon>Theileria</taxon>
    </lineage>
</organism>
<accession>A0A3B0MGW4</accession>
<protein>
    <submittedName>
        <fullName evidence="2">Uncharacterized protein</fullName>
    </submittedName>
</protein>
<evidence type="ECO:0000313" key="3">
    <source>
        <dbReference type="EMBL" id="SVP90397.1"/>
    </source>
</evidence>
<gene>
    <name evidence="2" type="ORF">TAT_000111000</name>
    <name evidence="3" type="ORF">TAV_000110300</name>
</gene>
<feature type="region of interest" description="Disordered" evidence="1">
    <location>
        <begin position="316"/>
        <end position="337"/>
    </location>
</feature>
<dbReference type="AlphaFoldDB" id="A0A3B0MGW4"/>
<name>A0A3B0MGW4_THEAN</name>
<dbReference type="VEuPathDB" id="PiroplasmaDB:TA16395"/>
<dbReference type="EMBL" id="UIVS01000001">
    <property type="protein sequence ID" value="SVP90397.1"/>
    <property type="molecule type" value="Genomic_DNA"/>
</dbReference>